<dbReference type="InterPro" id="IPR050155">
    <property type="entry name" value="HAD-like_hydrolase_sf"/>
</dbReference>
<gene>
    <name evidence="1" type="ORF">EA661_12815</name>
</gene>
<keyword evidence="1" id="KW-0378">Hydrolase</keyword>
<dbReference type="SFLD" id="SFLDG01135">
    <property type="entry name" value="C1.5.6:_HAD__Beta-PGM__Phospha"/>
    <property type="match status" value="1"/>
</dbReference>
<comment type="caution">
    <text evidence="1">The sequence shown here is derived from an EMBL/GenBank/DDBJ whole genome shotgun (WGS) entry which is preliminary data.</text>
</comment>
<dbReference type="Pfam" id="PF13419">
    <property type="entry name" value="HAD_2"/>
    <property type="match status" value="1"/>
</dbReference>
<dbReference type="PANTHER" id="PTHR43434">
    <property type="entry name" value="PHOSPHOGLYCOLATE PHOSPHATASE"/>
    <property type="match status" value="1"/>
</dbReference>
<accession>A0A4Q8LHY7</accession>
<dbReference type="NCBIfam" id="TIGR01549">
    <property type="entry name" value="HAD-SF-IA-v1"/>
    <property type="match status" value="1"/>
</dbReference>
<dbReference type="InterPro" id="IPR006439">
    <property type="entry name" value="HAD-SF_hydro_IA"/>
</dbReference>
<dbReference type="InterPro" id="IPR036412">
    <property type="entry name" value="HAD-like_sf"/>
</dbReference>
<dbReference type="AlphaFoldDB" id="A0A4Q8LHY7"/>
<sequence>MTPLSTLFFDLDGTLIDSEPGIVNGIAHVFASLQRPTPSREALRAWIGPPMRDSFQAAFGDEDLVARALALYRQRYDTLGWTELTVYPGIPELIEALAQAGHRLAVVTSKNERAARRILGALPFGAAFEEIVGASDDGARRFKRDLITEALTRLQVPTSDCVMIGDRRMDIEGAAAHAMRSIGVLWGFGDRDELLAAGAGQVVETPSALAGALGVTLPRS</sequence>
<dbReference type="Proteomes" id="UP000291286">
    <property type="component" value="Unassembled WGS sequence"/>
</dbReference>
<dbReference type="GO" id="GO:0005829">
    <property type="term" value="C:cytosol"/>
    <property type="evidence" value="ECO:0007669"/>
    <property type="project" value="TreeGrafter"/>
</dbReference>
<dbReference type="EMBL" id="SHMB01000004">
    <property type="protein sequence ID" value="TAA29152.1"/>
    <property type="molecule type" value="Genomic_DNA"/>
</dbReference>
<dbReference type="PANTHER" id="PTHR43434:SF20">
    <property type="entry name" value="5'-NUCLEOTIDASE"/>
    <property type="match status" value="1"/>
</dbReference>
<dbReference type="GO" id="GO:0016791">
    <property type="term" value="F:phosphatase activity"/>
    <property type="evidence" value="ECO:0007669"/>
    <property type="project" value="UniProtKB-ARBA"/>
</dbReference>
<dbReference type="SFLD" id="SFLDS00003">
    <property type="entry name" value="Haloacid_Dehalogenase"/>
    <property type="match status" value="1"/>
</dbReference>
<organism evidence="1 2">
    <name type="scientific">Pseudoxanthomonas winnipegensis</name>
    <dbReference type="NCBI Taxonomy" id="2480810"/>
    <lineage>
        <taxon>Bacteria</taxon>
        <taxon>Pseudomonadati</taxon>
        <taxon>Pseudomonadota</taxon>
        <taxon>Gammaproteobacteria</taxon>
        <taxon>Lysobacterales</taxon>
        <taxon>Lysobacteraceae</taxon>
        <taxon>Pseudoxanthomonas</taxon>
    </lineage>
</organism>
<evidence type="ECO:0000313" key="2">
    <source>
        <dbReference type="Proteomes" id="UP000291286"/>
    </source>
</evidence>
<dbReference type="InterPro" id="IPR023214">
    <property type="entry name" value="HAD_sf"/>
</dbReference>
<evidence type="ECO:0000313" key="1">
    <source>
        <dbReference type="EMBL" id="TAA29152.1"/>
    </source>
</evidence>
<dbReference type="Gene3D" id="3.40.50.1000">
    <property type="entry name" value="HAD superfamily/HAD-like"/>
    <property type="match status" value="1"/>
</dbReference>
<dbReference type="GO" id="GO:0004713">
    <property type="term" value="F:protein tyrosine kinase activity"/>
    <property type="evidence" value="ECO:0007669"/>
    <property type="project" value="TreeGrafter"/>
</dbReference>
<proteinExistence type="predicted"/>
<dbReference type="SFLD" id="SFLDG01129">
    <property type="entry name" value="C1.5:_HAD__Beta-PGM__Phosphata"/>
    <property type="match status" value="1"/>
</dbReference>
<dbReference type="SUPFAM" id="SSF56784">
    <property type="entry name" value="HAD-like"/>
    <property type="match status" value="1"/>
</dbReference>
<dbReference type="InterPro" id="IPR041492">
    <property type="entry name" value="HAD_2"/>
</dbReference>
<name>A0A4Q8LHY7_9GAMM</name>
<dbReference type="InterPro" id="IPR023198">
    <property type="entry name" value="PGP-like_dom2"/>
</dbReference>
<dbReference type="Gene3D" id="1.10.150.240">
    <property type="entry name" value="Putative phosphatase, domain 2"/>
    <property type="match status" value="1"/>
</dbReference>
<protein>
    <submittedName>
        <fullName evidence="1">HAD family hydrolase</fullName>
    </submittedName>
</protein>
<dbReference type="RefSeq" id="WP_130519302.1">
    <property type="nucleotide sequence ID" value="NZ_SHMA01000005.1"/>
</dbReference>
<reference evidence="1 2" key="1">
    <citation type="submission" date="2019-02" db="EMBL/GenBank/DDBJ databases">
        <title>WGS of Pseudoxanthomonas species novum from clinical isolates.</title>
        <authorList>
            <person name="Bernier A.-M."/>
            <person name="Bernard K."/>
            <person name="Vachon A."/>
        </authorList>
    </citation>
    <scope>NUCLEOTIDE SEQUENCE [LARGE SCALE GENOMIC DNA]</scope>
    <source>
        <strain evidence="1 2">NML171202</strain>
    </source>
</reference>
<dbReference type="FunFam" id="3.40.50.1000:FF:000022">
    <property type="entry name" value="Phosphoglycolate phosphatase"/>
    <property type="match status" value="1"/>
</dbReference>